<accession>A0A6J8AEN0</accession>
<evidence type="ECO:0000313" key="2">
    <source>
        <dbReference type="Proteomes" id="UP000507470"/>
    </source>
</evidence>
<dbReference type="InterPro" id="IPR052055">
    <property type="entry name" value="Hepadnavirus_pol/RT"/>
</dbReference>
<dbReference type="InterPro" id="IPR043502">
    <property type="entry name" value="DNA/RNA_pol_sf"/>
</dbReference>
<organism evidence="1 2">
    <name type="scientific">Mytilus coruscus</name>
    <name type="common">Sea mussel</name>
    <dbReference type="NCBI Taxonomy" id="42192"/>
    <lineage>
        <taxon>Eukaryota</taxon>
        <taxon>Metazoa</taxon>
        <taxon>Spiralia</taxon>
        <taxon>Lophotrochozoa</taxon>
        <taxon>Mollusca</taxon>
        <taxon>Bivalvia</taxon>
        <taxon>Autobranchia</taxon>
        <taxon>Pteriomorphia</taxon>
        <taxon>Mytilida</taxon>
        <taxon>Mytiloidea</taxon>
        <taxon>Mytilidae</taxon>
        <taxon>Mytilinae</taxon>
        <taxon>Mytilus</taxon>
    </lineage>
</organism>
<dbReference type="Proteomes" id="UP000507470">
    <property type="component" value="Unassembled WGS sequence"/>
</dbReference>
<keyword evidence="2" id="KW-1185">Reference proteome</keyword>
<evidence type="ECO:0008006" key="3">
    <source>
        <dbReference type="Google" id="ProtNLM"/>
    </source>
</evidence>
<dbReference type="CDD" id="cd09275">
    <property type="entry name" value="RNase_HI_RT_DIRS1"/>
    <property type="match status" value="1"/>
</dbReference>
<proteinExistence type="predicted"/>
<protein>
    <recommendedName>
        <fullName evidence="3">Reverse transcriptase RNase H-like domain-containing protein</fullName>
    </recommendedName>
</protein>
<dbReference type="AlphaFoldDB" id="A0A6J8AEN0"/>
<evidence type="ECO:0000313" key="1">
    <source>
        <dbReference type="EMBL" id="CAC5365081.1"/>
    </source>
</evidence>
<sequence>MVISPLNSVPKKDTLDRRVILELSFGVDGEDSVNSHICKDLYLGNPIKVSYPSVDSLVELIRRKGSGSLCFKRDLKRAYRQIPICPGDWHLVGFSWENHIFFDRVLSMGLRSAAYICQRVTNADRLEEILGLVKSWLQKDKCSLRDLQSLLGKLHFVSSCVLKGDFFVSRLLVWLRTFGGQNITKRVPKYIKLDLVWWSKFLDIYNGVSMMFLIDWSSPDCVLSCDSTLVGCGGICNGRYFHSVFPAFIRRKQLHINALELLCVMVCLKVWASVLEGSKIVIYCDNSSSVTVLNSGACRNAFMQSCLREVCFLTASYEFRVKGRHLSGEANRVADMLSRWDMDPGISTEFLKQACINSWTEIELDDDLFHFTSPW</sequence>
<dbReference type="PANTHER" id="PTHR33050">
    <property type="entry name" value="REVERSE TRANSCRIPTASE DOMAIN-CONTAINING PROTEIN"/>
    <property type="match status" value="1"/>
</dbReference>
<reference evidence="1 2" key="1">
    <citation type="submission" date="2020-06" db="EMBL/GenBank/DDBJ databases">
        <authorList>
            <person name="Li R."/>
            <person name="Bekaert M."/>
        </authorList>
    </citation>
    <scope>NUCLEOTIDE SEQUENCE [LARGE SCALE GENOMIC DNA]</scope>
    <source>
        <strain evidence="2">wild</strain>
    </source>
</reference>
<dbReference type="InterPro" id="IPR043128">
    <property type="entry name" value="Rev_trsase/Diguanyl_cyclase"/>
</dbReference>
<dbReference type="EMBL" id="CACVKT020001098">
    <property type="protein sequence ID" value="CAC5365081.1"/>
    <property type="molecule type" value="Genomic_DNA"/>
</dbReference>
<gene>
    <name evidence="1" type="ORF">MCOR_5896</name>
</gene>
<dbReference type="SUPFAM" id="SSF56672">
    <property type="entry name" value="DNA/RNA polymerases"/>
    <property type="match status" value="1"/>
</dbReference>
<dbReference type="Gene3D" id="3.10.10.10">
    <property type="entry name" value="HIV Type 1 Reverse Transcriptase, subunit A, domain 1"/>
    <property type="match status" value="1"/>
</dbReference>
<dbReference type="OrthoDB" id="5985049at2759"/>
<dbReference type="PANTHER" id="PTHR33050:SF7">
    <property type="entry name" value="RIBONUCLEASE H"/>
    <property type="match status" value="1"/>
</dbReference>
<name>A0A6J8AEN0_MYTCO</name>
<dbReference type="Gene3D" id="3.30.70.270">
    <property type="match status" value="1"/>
</dbReference>